<keyword evidence="1 4" id="KW-0349">Heme</keyword>
<sequence precursor="true">MRYERVLLTVGLAAVAGIAQDFSNINAGGFSSSVTAGRSVDLTGPYFQAQGSNGRSCSTCHLQQEAWSITPETIRLLFVQTAGTHPIFNPLDADNPEGDLSSAQARSMGYSMMLTRGVFRRGGAPAAVREWDVIAVDDPHGYANVNRIVQWRRVMPTINFRLGSATVAWDGGNTTGADQVAGLTNQAMRNVTGAQQGHAAPADVIGAIVGFETSLSAAQQFSFSAGSLNAGGARGGPEELPGMLKAPGRFDLFDAWMKSPSEARARIARGQQLFNNPNAGNGRSCNFCHSSSNNGTNFSDALFDIGTASAEARTPDLPLYTIRNRTTGEERRLTDTGQGNVTGLWSDLGKFKTPTLRALSARAPYFHNGIAATLDDVVRHYERRLNFVFTDQEREDLVAFLRAL</sequence>
<dbReference type="KEGG" id="sus:Acid_3163"/>
<organism evidence="6">
    <name type="scientific">Solibacter usitatus (strain Ellin6076)</name>
    <dbReference type="NCBI Taxonomy" id="234267"/>
    <lineage>
        <taxon>Bacteria</taxon>
        <taxon>Pseudomonadati</taxon>
        <taxon>Acidobacteriota</taxon>
        <taxon>Terriglobia</taxon>
        <taxon>Bryobacterales</taxon>
        <taxon>Solibacteraceae</taxon>
        <taxon>Candidatus Solibacter</taxon>
    </lineage>
</organism>
<dbReference type="OrthoDB" id="9805202at2"/>
<dbReference type="HOGENOM" id="CLU_045790_0_0_0"/>
<dbReference type="InParanoid" id="Q022G0"/>
<dbReference type="PANTHER" id="PTHR30600">
    <property type="entry name" value="CYTOCHROME C PEROXIDASE-RELATED"/>
    <property type="match status" value="1"/>
</dbReference>
<dbReference type="InterPro" id="IPR009056">
    <property type="entry name" value="Cyt_c-like_dom"/>
</dbReference>
<dbReference type="STRING" id="234267.Acid_3163"/>
<evidence type="ECO:0000256" key="2">
    <source>
        <dbReference type="ARBA" id="ARBA00022723"/>
    </source>
</evidence>
<dbReference type="SUPFAM" id="SSF46626">
    <property type="entry name" value="Cytochrome c"/>
    <property type="match status" value="1"/>
</dbReference>
<accession>Q022G0</accession>
<evidence type="ECO:0000313" key="6">
    <source>
        <dbReference type="EMBL" id="ABJ84140.1"/>
    </source>
</evidence>
<dbReference type="GO" id="GO:0020037">
    <property type="term" value="F:heme binding"/>
    <property type="evidence" value="ECO:0007669"/>
    <property type="project" value="InterPro"/>
</dbReference>
<dbReference type="AlphaFoldDB" id="Q022G0"/>
<dbReference type="eggNOG" id="COG1858">
    <property type="taxonomic scope" value="Bacteria"/>
</dbReference>
<evidence type="ECO:0000259" key="5">
    <source>
        <dbReference type="PROSITE" id="PS51007"/>
    </source>
</evidence>
<evidence type="ECO:0000256" key="3">
    <source>
        <dbReference type="ARBA" id="ARBA00023004"/>
    </source>
</evidence>
<evidence type="ECO:0000256" key="1">
    <source>
        <dbReference type="ARBA" id="ARBA00022617"/>
    </source>
</evidence>
<dbReference type="EMBL" id="CP000473">
    <property type="protein sequence ID" value="ABJ84140.1"/>
    <property type="molecule type" value="Genomic_DNA"/>
</dbReference>
<evidence type="ECO:0000256" key="4">
    <source>
        <dbReference type="PROSITE-ProRule" id="PRU00433"/>
    </source>
</evidence>
<proteinExistence type="predicted"/>
<dbReference type="GO" id="GO:0046872">
    <property type="term" value="F:metal ion binding"/>
    <property type="evidence" value="ECO:0007669"/>
    <property type="project" value="UniProtKB-KW"/>
</dbReference>
<feature type="domain" description="Cytochrome c" evidence="5">
    <location>
        <begin position="265"/>
        <end position="404"/>
    </location>
</feature>
<dbReference type="InterPro" id="IPR036909">
    <property type="entry name" value="Cyt_c-like_dom_sf"/>
</dbReference>
<keyword evidence="2 4" id="KW-0479">Metal-binding</keyword>
<dbReference type="GO" id="GO:0009055">
    <property type="term" value="F:electron transfer activity"/>
    <property type="evidence" value="ECO:0007669"/>
    <property type="project" value="InterPro"/>
</dbReference>
<dbReference type="GO" id="GO:0004130">
    <property type="term" value="F:cytochrome-c peroxidase activity"/>
    <property type="evidence" value="ECO:0007669"/>
    <property type="project" value="TreeGrafter"/>
</dbReference>
<dbReference type="PROSITE" id="PS51007">
    <property type="entry name" value="CYTC"/>
    <property type="match status" value="1"/>
</dbReference>
<name>Q022G0_SOLUE</name>
<dbReference type="Gene3D" id="1.10.760.10">
    <property type="entry name" value="Cytochrome c-like domain"/>
    <property type="match status" value="1"/>
</dbReference>
<reference evidence="6" key="1">
    <citation type="submission" date="2006-10" db="EMBL/GenBank/DDBJ databases">
        <title>Complete sequence of Solibacter usitatus Ellin6076.</title>
        <authorList>
            <consortium name="US DOE Joint Genome Institute"/>
            <person name="Copeland A."/>
            <person name="Lucas S."/>
            <person name="Lapidus A."/>
            <person name="Barry K."/>
            <person name="Detter J.C."/>
            <person name="Glavina del Rio T."/>
            <person name="Hammon N."/>
            <person name="Israni S."/>
            <person name="Dalin E."/>
            <person name="Tice H."/>
            <person name="Pitluck S."/>
            <person name="Thompson L.S."/>
            <person name="Brettin T."/>
            <person name="Bruce D."/>
            <person name="Han C."/>
            <person name="Tapia R."/>
            <person name="Gilna P."/>
            <person name="Schmutz J."/>
            <person name="Larimer F."/>
            <person name="Land M."/>
            <person name="Hauser L."/>
            <person name="Kyrpides N."/>
            <person name="Mikhailova N."/>
            <person name="Janssen P.H."/>
            <person name="Kuske C.R."/>
            <person name="Richardson P."/>
        </authorList>
    </citation>
    <scope>NUCLEOTIDE SEQUENCE</scope>
    <source>
        <strain evidence="6">Ellin6076</strain>
    </source>
</reference>
<gene>
    <name evidence="6" type="ordered locus">Acid_3163</name>
</gene>
<keyword evidence="3 4" id="KW-0408">Iron</keyword>
<dbReference type="InterPro" id="IPR051395">
    <property type="entry name" value="Cytochrome_c_Peroxidase/MauG"/>
</dbReference>
<protein>
    <recommendedName>
        <fullName evidence="5">Cytochrome c domain-containing protein</fullName>
    </recommendedName>
</protein>
<dbReference type="PANTHER" id="PTHR30600:SF9">
    <property type="entry name" value="BLR7738 PROTEIN"/>
    <property type="match status" value="1"/>
</dbReference>